<sequence length="47" mass="4547">MRTGLLRAAAVIALTIGITSVAPMASAVPLERTAGTAPLAATVGSPT</sequence>
<reference evidence="1 2" key="1">
    <citation type="submission" date="2021-10" db="EMBL/GenBank/DDBJ databases">
        <title>Streptomyces sp. strain SMC 277, a novel streptomycete isolated from soil.</title>
        <authorList>
            <person name="Chanama M."/>
        </authorList>
    </citation>
    <scope>NUCLEOTIDE SEQUENCE [LARGE SCALE GENOMIC DNA]</scope>
    <source>
        <strain evidence="1 2">SMC 277</strain>
    </source>
</reference>
<dbReference type="EMBL" id="JAJAUY010000009">
    <property type="protein sequence ID" value="MCB5178583.1"/>
    <property type="molecule type" value="Genomic_DNA"/>
</dbReference>
<protein>
    <submittedName>
        <fullName evidence="1">Uncharacterized protein</fullName>
    </submittedName>
</protein>
<proteinExistence type="predicted"/>
<name>A0ABS8B1V3_9ACTN</name>
<evidence type="ECO:0000313" key="2">
    <source>
        <dbReference type="Proteomes" id="UP001199054"/>
    </source>
</evidence>
<accession>A0ABS8B1V3</accession>
<organism evidence="1 2">
    <name type="scientific">Streptomyces antimicrobicus</name>
    <dbReference type="NCBI Taxonomy" id="2883108"/>
    <lineage>
        <taxon>Bacteria</taxon>
        <taxon>Bacillati</taxon>
        <taxon>Actinomycetota</taxon>
        <taxon>Actinomycetes</taxon>
        <taxon>Kitasatosporales</taxon>
        <taxon>Streptomycetaceae</taxon>
        <taxon>Streptomyces</taxon>
    </lineage>
</organism>
<comment type="caution">
    <text evidence="1">The sequence shown here is derived from an EMBL/GenBank/DDBJ whole genome shotgun (WGS) entry which is preliminary data.</text>
</comment>
<dbReference type="Proteomes" id="UP001199054">
    <property type="component" value="Unassembled WGS sequence"/>
</dbReference>
<evidence type="ECO:0000313" key="1">
    <source>
        <dbReference type="EMBL" id="MCB5178583.1"/>
    </source>
</evidence>
<dbReference type="RefSeq" id="WP_226725283.1">
    <property type="nucleotide sequence ID" value="NZ_JAJAUY010000009.1"/>
</dbReference>
<keyword evidence="2" id="KW-1185">Reference proteome</keyword>
<gene>
    <name evidence="1" type="ORF">LG632_04150</name>
</gene>